<dbReference type="EMBL" id="CAJQZP010000881">
    <property type="protein sequence ID" value="CAG4990798.1"/>
    <property type="molecule type" value="Genomic_DNA"/>
</dbReference>
<dbReference type="OrthoDB" id="6136790at2759"/>
<reference evidence="1" key="1">
    <citation type="submission" date="2021-04" db="EMBL/GenBank/DDBJ databases">
        <authorList>
            <person name="Tunstrom K."/>
        </authorList>
    </citation>
    <scope>NUCLEOTIDE SEQUENCE</scope>
</reference>
<gene>
    <name evidence="1" type="ORF">PAPOLLO_LOCUS12011</name>
</gene>
<dbReference type="Proteomes" id="UP000691718">
    <property type="component" value="Unassembled WGS sequence"/>
</dbReference>
<proteinExistence type="predicted"/>
<name>A0A8S3WYE2_PARAO</name>
<dbReference type="PANTHER" id="PTHR10773:SF19">
    <property type="match status" value="1"/>
</dbReference>
<evidence type="ECO:0000313" key="2">
    <source>
        <dbReference type="Proteomes" id="UP000691718"/>
    </source>
</evidence>
<organism evidence="1 2">
    <name type="scientific">Parnassius apollo</name>
    <name type="common">Apollo butterfly</name>
    <name type="synonym">Papilio apollo</name>
    <dbReference type="NCBI Taxonomy" id="110799"/>
    <lineage>
        <taxon>Eukaryota</taxon>
        <taxon>Metazoa</taxon>
        <taxon>Ecdysozoa</taxon>
        <taxon>Arthropoda</taxon>
        <taxon>Hexapoda</taxon>
        <taxon>Insecta</taxon>
        <taxon>Pterygota</taxon>
        <taxon>Neoptera</taxon>
        <taxon>Endopterygota</taxon>
        <taxon>Lepidoptera</taxon>
        <taxon>Glossata</taxon>
        <taxon>Ditrysia</taxon>
        <taxon>Papilionoidea</taxon>
        <taxon>Papilionidae</taxon>
        <taxon>Parnassiinae</taxon>
        <taxon>Parnassini</taxon>
        <taxon>Parnassius</taxon>
        <taxon>Parnassius</taxon>
    </lineage>
</organism>
<keyword evidence="2" id="KW-1185">Reference proteome</keyword>
<accession>A0A8S3WYE2</accession>
<evidence type="ECO:0000313" key="1">
    <source>
        <dbReference type="EMBL" id="CAG4990798.1"/>
    </source>
</evidence>
<protein>
    <submittedName>
        <fullName evidence="1">(apollo) hypothetical protein</fullName>
    </submittedName>
</protein>
<sequence>MSHRSKIIALALAKSEITDINAEDEHVNNRNNDVENNVPLDRRMSPNFVETGTIINDKRGIHGTRKNAVPDQVKQSVRDHISQMPLVDSHYVRNRTSKEYLDEQLNFPILYKLYLEWMNEKHSDQVVATSRQYREIFKTDFNIDFNKPKKDQCPRCDLFKNLTETDKTKLEYEYALHIANKNVVRSLKDSDKHRAKHSDSVVTACYGLQKILNTPHSEVSVFYYKRKLATYNFTIYDMGKHKGYCYLWDETIGRKGSNEIIETDSCGGQNKNRTVFAMYAYASRIFNININHYFFEVGHSQSEGNAMYALIERRKKT</sequence>
<dbReference type="AlphaFoldDB" id="A0A8S3WYE2"/>
<dbReference type="PANTHER" id="PTHR10773">
    <property type="entry name" value="DNA-DIRECTED RNA POLYMERASES I, II, AND III SUBUNIT RPABC2"/>
    <property type="match status" value="1"/>
</dbReference>
<comment type="caution">
    <text evidence="1">The sequence shown here is derived from an EMBL/GenBank/DDBJ whole genome shotgun (WGS) entry which is preliminary data.</text>
</comment>